<reference evidence="3 4" key="1">
    <citation type="submission" date="2018-12" db="EMBL/GenBank/DDBJ databases">
        <title>Complete genome sequence of Streptomyces ficellus NRRL8067, the producer of ficellomycin, feldamycin and nojirimycin.</title>
        <authorList>
            <person name="Zhang H."/>
            <person name="Yue R."/>
            <person name="Liu Y."/>
            <person name="Li M."/>
            <person name="Mu H."/>
            <person name="Zhang J."/>
        </authorList>
    </citation>
    <scope>NUCLEOTIDE SEQUENCE [LARGE SCALE GENOMIC DNA]</scope>
    <source>
        <strain evidence="3 4">NRRL 8067</strain>
    </source>
</reference>
<dbReference type="AlphaFoldDB" id="A0A6I6FRR9"/>
<dbReference type="EMBL" id="CP034279">
    <property type="protein sequence ID" value="QGV82495.1"/>
    <property type="molecule type" value="Genomic_DNA"/>
</dbReference>
<keyword evidence="2" id="KW-0812">Transmembrane</keyword>
<keyword evidence="2" id="KW-1133">Transmembrane helix</keyword>
<proteinExistence type="predicted"/>
<keyword evidence="4" id="KW-1185">Reference proteome</keyword>
<accession>A0A6I6FRR9</accession>
<gene>
    <name evidence="3" type="ORF">EIZ62_05900</name>
</gene>
<organism evidence="3 4">
    <name type="scientific">Streptomyces ficellus</name>
    <dbReference type="NCBI Taxonomy" id="1977088"/>
    <lineage>
        <taxon>Bacteria</taxon>
        <taxon>Bacillati</taxon>
        <taxon>Actinomycetota</taxon>
        <taxon>Actinomycetes</taxon>
        <taxon>Kitasatosporales</taxon>
        <taxon>Streptomycetaceae</taxon>
        <taxon>Streptomyces</taxon>
    </lineage>
</organism>
<dbReference type="OrthoDB" id="4318889at2"/>
<keyword evidence="2" id="KW-0472">Membrane</keyword>
<feature type="transmembrane region" description="Helical" evidence="2">
    <location>
        <begin position="6"/>
        <end position="28"/>
    </location>
</feature>
<evidence type="ECO:0000256" key="2">
    <source>
        <dbReference type="SAM" id="Phobius"/>
    </source>
</evidence>
<evidence type="ECO:0000313" key="3">
    <source>
        <dbReference type="EMBL" id="QGV82495.1"/>
    </source>
</evidence>
<evidence type="ECO:0000256" key="1">
    <source>
        <dbReference type="SAM" id="MobiDB-lite"/>
    </source>
</evidence>
<protein>
    <submittedName>
        <fullName evidence="3">Uncharacterized protein</fullName>
    </submittedName>
</protein>
<feature type="compositionally biased region" description="Low complexity" evidence="1">
    <location>
        <begin position="52"/>
        <end position="64"/>
    </location>
</feature>
<sequence length="154" mass="15587">MGAGAIVAITLGSVVGVIVLLGIVGALAGSGSDTGRKDVTAVKSSTPDAKPAEQPAAAPEEQSQTDQFKAFVVKEGTAAEKAAAQHVTRVQGADEQNNVLDSAEIHTDYTGGLLGPHGGDGKLLASIFAEWKTSKNGLVTVYDGQGQILANGNF</sequence>
<dbReference type="KEGG" id="sfic:EIZ62_05900"/>
<name>A0A6I6FRR9_9ACTN</name>
<evidence type="ECO:0000313" key="4">
    <source>
        <dbReference type="Proteomes" id="UP000422572"/>
    </source>
</evidence>
<feature type="region of interest" description="Disordered" evidence="1">
    <location>
        <begin position="31"/>
        <end position="66"/>
    </location>
</feature>
<dbReference type="Proteomes" id="UP000422572">
    <property type="component" value="Chromosome"/>
</dbReference>